<proteinExistence type="predicted"/>
<dbReference type="EMBL" id="LR031873">
    <property type="protein sequence ID" value="VDD12802.1"/>
    <property type="molecule type" value="Genomic_DNA"/>
</dbReference>
<gene>
    <name evidence="1" type="ORF">BOLC4T26831H</name>
</gene>
<dbReference type="AlphaFoldDB" id="A0A3P6CWM5"/>
<protein>
    <submittedName>
        <fullName evidence="1">Uncharacterized protein</fullName>
    </submittedName>
</protein>
<evidence type="ECO:0000313" key="1">
    <source>
        <dbReference type="EMBL" id="VDD12802.1"/>
    </source>
</evidence>
<reference evidence="1" key="1">
    <citation type="submission" date="2018-11" db="EMBL/GenBank/DDBJ databases">
        <authorList>
            <consortium name="Genoscope - CEA"/>
            <person name="William W."/>
        </authorList>
    </citation>
    <scope>NUCLEOTIDE SEQUENCE</scope>
</reference>
<name>A0A3P6CWM5_BRAOL</name>
<accession>A0A3P6CWM5</accession>
<sequence>MGENIKPLSINNYASFFYVQTLEKELGDSLFSRLRSTFLGPIIEAGLQPTDGLVFSAKSVHFVVSRRIMTTQTFECWFRFNPCDSIYENVIWSQVYLVGNQEKKTSVVVPSSIQVGHDTLVRTC</sequence>
<organism evidence="1">
    <name type="scientific">Brassica oleracea</name>
    <name type="common">Wild cabbage</name>
    <dbReference type="NCBI Taxonomy" id="3712"/>
    <lineage>
        <taxon>Eukaryota</taxon>
        <taxon>Viridiplantae</taxon>
        <taxon>Streptophyta</taxon>
        <taxon>Embryophyta</taxon>
        <taxon>Tracheophyta</taxon>
        <taxon>Spermatophyta</taxon>
        <taxon>Magnoliopsida</taxon>
        <taxon>eudicotyledons</taxon>
        <taxon>Gunneridae</taxon>
        <taxon>Pentapetalae</taxon>
        <taxon>rosids</taxon>
        <taxon>malvids</taxon>
        <taxon>Brassicales</taxon>
        <taxon>Brassicaceae</taxon>
        <taxon>Brassiceae</taxon>
        <taxon>Brassica</taxon>
    </lineage>
</organism>